<evidence type="ECO:0000313" key="3">
    <source>
        <dbReference type="Proteomes" id="UP001206128"/>
    </source>
</evidence>
<feature type="region of interest" description="Disordered" evidence="1">
    <location>
        <begin position="1"/>
        <end position="60"/>
    </location>
</feature>
<keyword evidence="3" id="KW-1185">Reference proteome</keyword>
<evidence type="ECO:0000313" key="2">
    <source>
        <dbReference type="EMBL" id="MCP2166367.1"/>
    </source>
</evidence>
<dbReference type="Proteomes" id="UP001206128">
    <property type="component" value="Unassembled WGS sequence"/>
</dbReference>
<dbReference type="EMBL" id="JAMTCK010000007">
    <property type="protein sequence ID" value="MCP2166367.1"/>
    <property type="molecule type" value="Genomic_DNA"/>
</dbReference>
<name>A0AAE3GDQ2_9PSEU</name>
<evidence type="ECO:0000256" key="1">
    <source>
        <dbReference type="SAM" id="MobiDB-lite"/>
    </source>
</evidence>
<dbReference type="AlphaFoldDB" id="A0AAE3GDQ2"/>
<dbReference type="RefSeq" id="WP_253772187.1">
    <property type="nucleotide sequence ID" value="NZ_JAMTCK010000007.1"/>
</dbReference>
<reference evidence="2" key="1">
    <citation type="submission" date="2022-06" db="EMBL/GenBank/DDBJ databases">
        <title>Genomic Encyclopedia of Archaeal and Bacterial Type Strains, Phase II (KMG-II): from individual species to whole genera.</title>
        <authorList>
            <person name="Goeker M."/>
        </authorList>
    </citation>
    <scope>NUCLEOTIDE SEQUENCE</scope>
    <source>
        <strain evidence="2">DSM 43935</strain>
    </source>
</reference>
<feature type="compositionally biased region" description="Low complexity" evidence="1">
    <location>
        <begin position="34"/>
        <end position="44"/>
    </location>
</feature>
<comment type="caution">
    <text evidence="2">The sequence shown here is derived from an EMBL/GenBank/DDBJ whole genome shotgun (WGS) entry which is preliminary data.</text>
</comment>
<sequence length="60" mass="6200">MAANRHRVEARPALSGLCSGVTTSQQPRRCLTRSSANSANSATADTHDVRSKAAHPAGLG</sequence>
<gene>
    <name evidence="2" type="ORF">LX83_003235</name>
</gene>
<organism evidence="2 3">
    <name type="scientific">Goodfellowiella coeruleoviolacea</name>
    <dbReference type="NCBI Taxonomy" id="334858"/>
    <lineage>
        <taxon>Bacteria</taxon>
        <taxon>Bacillati</taxon>
        <taxon>Actinomycetota</taxon>
        <taxon>Actinomycetes</taxon>
        <taxon>Pseudonocardiales</taxon>
        <taxon>Pseudonocardiaceae</taxon>
        <taxon>Goodfellowiella</taxon>
    </lineage>
</organism>
<accession>A0AAE3GDQ2</accession>
<protein>
    <submittedName>
        <fullName evidence="2">Uncharacterized protein</fullName>
    </submittedName>
</protein>
<feature type="compositionally biased region" description="Basic and acidic residues" evidence="1">
    <location>
        <begin position="1"/>
        <end position="10"/>
    </location>
</feature>
<proteinExistence type="predicted"/>